<dbReference type="InterPro" id="IPR021312">
    <property type="entry name" value="DUF2889"/>
</dbReference>
<name>A0ABM7JWS4_MYCNT</name>
<gene>
    <name evidence="2" type="ORF">MMAN_41840</name>
</gene>
<dbReference type="EMBL" id="AP022590">
    <property type="protein sequence ID" value="BBY40050.1"/>
    <property type="molecule type" value="Genomic_DNA"/>
</dbReference>
<protein>
    <recommendedName>
        <fullName evidence="4">DUF2889 domain-containing protein</fullName>
    </recommendedName>
</protein>
<accession>A0ABM7JWS4</accession>
<sequence length="334" mass="35864">MTDLRLHPLHGVHEPTTGNPPRRPRSARRTTSIDMTRDEGSLDPVYLNGRARDLWTAADGTATELGSATLSATVELVARVVRHVEVTPPVAATSRLVGAPAMSGFRAAADKAAPGLRHARDLRYTLLDDVPVTTLISGHALSASNLLGDVGKSGYYLPVADQCAGFATGGLLLTSFEAGDPAIVTGPEAPDLDNGDDPWAWHQVSALPQHGMRRRRRIDVYEDGVDRAGIDAMFRDTYVRGDGVETIIHEYTLDAVVDTETGVIVESQATPRVLPWQECPGAVASAARIVGMTLQDLHFRVRQELSGTSTCTHLNDLLRSVADAEALIARVKQA</sequence>
<feature type="region of interest" description="Disordered" evidence="1">
    <location>
        <begin position="1"/>
        <end position="41"/>
    </location>
</feature>
<dbReference type="Pfam" id="PF11136">
    <property type="entry name" value="DUF2889"/>
    <property type="match status" value="1"/>
</dbReference>
<evidence type="ECO:0008006" key="4">
    <source>
        <dbReference type="Google" id="ProtNLM"/>
    </source>
</evidence>
<keyword evidence="3" id="KW-1185">Reference proteome</keyword>
<proteinExistence type="predicted"/>
<reference evidence="2 3" key="1">
    <citation type="journal article" date="2019" name="Emerg. Microbes Infect.">
        <title>Comprehensive subspecies identification of 175 nontuberculous mycobacteria species based on 7547 genomic profiles.</title>
        <authorList>
            <person name="Matsumoto Y."/>
            <person name="Kinjo T."/>
            <person name="Motooka D."/>
            <person name="Nabeya D."/>
            <person name="Jung N."/>
            <person name="Uechi K."/>
            <person name="Horii T."/>
            <person name="Iida T."/>
            <person name="Fujita J."/>
            <person name="Nakamura S."/>
        </authorList>
    </citation>
    <scope>NUCLEOTIDE SEQUENCE [LARGE SCALE GENOMIC DNA]</scope>
    <source>
        <strain evidence="2 3">JCM 18113</strain>
    </source>
</reference>
<organism evidence="2 3">
    <name type="scientific">Mycobacterium mantenii</name>
    <dbReference type="NCBI Taxonomy" id="560555"/>
    <lineage>
        <taxon>Bacteria</taxon>
        <taxon>Bacillati</taxon>
        <taxon>Actinomycetota</taxon>
        <taxon>Actinomycetes</taxon>
        <taxon>Mycobacteriales</taxon>
        <taxon>Mycobacteriaceae</taxon>
        <taxon>Mycobacterium</taxon>
        <taxon>Mycobacterium avium complex (MAC)</taxon>
    </lineage>
</organism>
<dbReference type="Proteomes" id="UP000465812">
    <property type="component" value="Chromosome"/>
</dbReference>
<evidence type="ECO:0000313" key="3">
    <source>
        <dbReference type="Proteomes" id="UP000465812"/>
    </source>
</evidence>
<evidence type="ECO:0000256" key="1">
    <source>
        <dbReference type="SAM" id="MobiDB-lite"/>
    </source>
</evidence>
<evidence type="ECO:0000313" key="2">
    <source>
        <dbReference type="EMBL" id="BBY40050.1"/>
    </source>
</evidence>